<keyword evidence="1" id="KW-0812">Transmembrane</keyword>
<keyword evidence="1" id="KW-1133">Transmembrane helix</keyword>
<dbReference type="RefSeq" id="WP_272137221.1">
    <property type="nucleotide sequence ID" value="NZ_JAQLOI010000001.1"/>
</dbReference>
<dbReference type="NCBIfam" id="TIGR03503">
    <property type="entry name" value="TIGR03503 family protein"/>
    <property type="match status" value="1"/>
</dbReference>
<reference evidence="3 4" key="1">
    <citation type="submission" date="2023-01" db="EMBL/GenBank/DDBJ databases">
        <title>Vibrio sp. KJ40-1 sp.nov, isolated from marine algae.</title>
        <authorList>
            <person name="Butt M."/>
            <person name="Kim J.M.J."/>
            <person name="Jeon C.O.C."/>
        </authorList>
    </citation>
    <scope>NUCLEOTIDE SEQUENCE [LARGE SCALE GENOMIC DNA]</scope>
    <source>
        <strain evidence="3 4">KJ40-1</strain>
    </source>
</reference>
<gene>
    <name evidence="3" type="ORF">PGX00_13400</name>
</gene>
<evidence type="ECO:0000256" key="2">
    <source>
        <dbReference type="SAM" id="SignalP"/>
    </source>
</evidence>
<sequence>MLRILFFITCILTSFFSWSQTESSVSLLDNRFRVDPTIEQISFVIYRKSPSRSVVLVRPDGKKYYSWEHPETVSWYEENGMDIISIENPMPGPWQAVGKVTPKNNIKLLSNLLLHVDKFPSRLYQDETIKFTARLTQDGNPLVLKDFLDRVRLRVSFIQHVEDEENPELTSEPESTILGTFKDDGQGLDEVSGDGIFTVELPIEVAPGKYRAIITSGNGVFLRAVEQTVLVYPSPITVGFIQSRDETEGHLVTVTGEQGMVLPGSIAATIEQTTPDKRTILTQSSVGPEDFTTEFTITNDQKPGKHTWKGTVYATEGAAKRDLVIQVEESAFSVMEKLDIEQSTKEYQRLQEEKRRALEIERIKRDREEARMTGMLTILVGNLVVIILGLIIWFIIRKLRVRKVSAPEMQLDAPPKQ</sequence>
<proteinExistence type="predicted"/>
<evidence type="ECO:0000313" key="4">
    <source>
        <dbReference type="Proteomes" id="UP001210678"/>
    </source>
</evidence>
<accession>A0ABT4YSU5</accession>
<name>A0ABT4YSU5_9VIBR</name>
<protein>
    <submittedName>
        <fullName evidence="3">TIGR03503 family protein</fullName>
    </submittedName>
</protein>
<dbReference type="Proteomes" id="UP001210678">
    <property type="component" value="Unassembled WGS sequence"/>
</dbReference>
<evidence type="ECO:0000256" key="1">
    <source>
        <dbReference type="SAM" id="Phobius"/>
    </source>
</evidence>
<dbReference type="NCBIfam" id="NF041940">
    <property type="entry name" value="choice_anch_X"/>
    <property type="match status" value="1"/>
</dbReference>
<feature type="signal peptide" evidence="2">
    <location>
        <begin position="1"/>
        <end position="19"/>
    </location>
</feature>
<keyword evidence="1" id="KW-0472">Membrane</keyword>
<feature type="transmembrane region" description="Helical" evidence="1">
    <location>
        <begin position="372"/>
        <end position="396"/>
    </location>
</feature>
<feature type="chain" id="PRO_5046507777" evidence="2">
    <location>
        <begin position="20"/>
        <end position="417"/>
    </location>
</feature>
<keyword evidence="4" id="KW-1185">Reference proteome</keyword>
<dbReference type="EMBL" id="JAQLOI010000001">
    <property type="protein sequence ID" value="MDB1124593.1"/>
    <property type="molecule type" value="Genomic_DNA"/>
</dbReference>
<evidence type="ECO:0000313" key="3">
    <source>
        <dbReference type="EMBL" id="MDB1124593.1"/>
    </source>
</evidence>
<keyword evidence="2" id="KW-0732">Signal</keyword>
<comment type="caution">
    <text evidence="3">The sequence shown here is derived from an EMBL/GenBank/DDBJ whole genome shotgun (WGS) entry which is preliminary data.</text>
</comment>
<dbReference type="InterPro" id="IPR020010">
    <property type="entry name" value="CHP03503"/>
</dbReference>
<organism evidence="3 4">
    <name type="scientific">Vibrio algarum</name>
    <dbReference type="NCBI Taxonomy" id="3020714"/>
    <lineage>
        <taxon>Bacteria</taxon>
        <taxon>Pseudomonadati</taxon>
        <taxon>Pseudomonadota</taxon>
        <taxon>Gammaproteobacteria</taxon>
        <taxon>Vibrionales</taxon>
        <taxon>Vibrionaceae</taxon>
        <taxon>Vibrio</taxon>
    </lineage>
</organism>